<sequence length="87" mass="10229">MKINEQLIKHYLACVNDKNEIHDDIVPGQLVCDIVMNKLDITWSSYKIKYFRTIGINEDIDYSMKNKDTITVWNKEDGVKLIVVKIR</sequence>
<dbReference type="EMBL" id="JAUOQO010000002">
    <property type="protein sequence ID" value="MDO6573235.1"/>
    <property type="molecule type" value="Genomic_DNA"/>
</dbReference>
<protein>
    <recommendedName>
        <fullName evidence="3">Phage protein</fullName>
    </recommendedName>
</protein>
<organism evidence="1 2">
    <name type="scientific">Staphylococcus pasteuri_A</name>
    <dbReference type="NCBI Taxonomy" id="3062664"/>
    <lineage>
        <taxon>Bacteria</taxon>
        <taxon>Bacillati</taxon>
        <taxon>Bacillota</taxon>
        <taxon>Bacilli</taxon>
        <taxon>Bacillales</taxon>
        <taxon>Staphylococcaceae</taxon>
        <taxon>Staphylococcus</taxon>
    </lineage>
</organism>
<accession>A0AAW7YLY7</accession>
<dbReference type="Proteomes" id="UP001170310">
    <property type="component" value="Unassembled WGS sequence"/>
</dbReference>
<keyword evidence="2" id="KW-1185">Reference proteome</keyword>
<name>A0AAW7YLY7_9STAP</name>
<comment type="caution">
    <text evidence="1">The sequence shown here is derived from an EMBL/GenBank/DDBJ whole genome shotgun (WGS) entry which is preliminary data.</text>
</comment>
<proteinExistence type="predicted"/>
<dbReference type="RefSeq" id="WP_029056373.1">
    <property type="nucleotide sequence ID" value="NZ_JAUOQO010000002.1"/>
</dbReference>
<evidence type="ECO:0008006" key="3">
    <source>
        <dbReference type="Google" id="ProtNLM"/>
    </source>
</evidence>
<evidence type="ECO:0000313" key="1">
    <source>
        <dbReference type="EMBL" id="MDO6573235.1"/>
    </source>
</evidence>
<evidence type="ECO:0000313" key="2">
    <source>
        <dbReference type="Proteomes" id="UP001170310"/>
    </source>
</evidence>
<reference evidence="1" key="1">
    <citation type="submission" date="2023-07" db="EMBL/GenBank/DDBJ databases">
        <title>Genome content predicts the carbon catabolic preferences of heterotrophic bacteria.</title>
        <authorList>
            <person name="Gralka M."/>
        </authorList>
    </citation>
    <scope>NUCLEOTIDE SEQUENCE</scope>
    <source>
        <strain evidence="1">E2R20</strain>
    </source>
</reference>
<dbReference type="AlphaFoldDB" id="A0AAW7YLY7"/>
<gene>
    <name evidence="1" type="ORF">Q4528_03585</name>
</gene>
<dbReference type="GeneID" id="72471229"/>